<keyword evidence="3" id="KW-1185">Reference proteome</keyword>
<evidence type="ECO:0000313" key="3">
    <source>
        <dbReference type="Proteomes" id="UP001177003"/>
    </source>
</evidence>
<protein>
    <submittedName>
        <fullName evidence="2">Uncharacterized protein</fullName>
    </submittedName>
</protein>
<evidence type="ECO:0000256" key="1">
    <source>
        <dbReference type="SAM" id="MobiDB-lite"/>
    </source>
</evidence>
<proteinExistence type="predicted"/>
<dbReference type="AlphaFoldDB" id="A0AA35Z3A2"/>
<evidence type="ECO:0000313" key="2">
    <source>
        <dbReference type="EMBL" id="CAI9284869.1"/>
    </source>
</evidence>
<sequence length="125" mass="14131">MQNPQGIVAKWVNDDGFVYKRLKRPRLDSTSASADQPPDLAAEAKAHTETKKKVLLKLKTKYHQKIHHWEHLSNTLKALQNRMQNQPSPMVLSDQTVSVLPENSSNSPFQDLTDTLLAQVLAHPQ</sequence>
<gene>
    <name evidence="2" type="ORF">LSALG_LOCUS24373</name>
</gene>
<name>A0AA35Z3A2_LACSI</name>
<dbReference type="PANTHER" id="PTHR35737:SF1">
    <property type="entry name" value="CRYPTIC LOCI REGULATOR"/>
    <property type="match status" value="1"/>
</dbReference>
<dbReference type="EMBL" id="OX465081">
    <property type="protein sequence ID" value="CAI9284869.1"/>
    <property type="molecule type" value="Genomic_DNA"/>
</dbReference>
<feature type="region of interest" description="Disordered" evidence="1">
    <location>
        <begin position="23"/>
        <end position="46"/>
    </location>
</feature>
<dbReference type="Proteomes" id="UP001177003">
    <property type="component" value="Chromosome 5"/>
</dbReference>
<accession>A0AA35Z3A2</accession>
<organism evidence="2 3">
    <name type="scientific">Lactuca saligna</name>
    <name type="common">Willowleaf lettuce</name>
    <dbReference type="NCBI Taxonomy" id="75948"/>
    <lineage>
        <taxon>Eukaryota</taxon>
        <taxon>Viridiplantae</taxon>
        <taxon>Streptophyta</taxon>
        <taxon>Embryophyta</taxon>
        <taxon>Tracheophyta</taxon>
        <taxon>Spermatophyta</taxon>
        <taxon>Magnoliopsida</taxon>
        <taxon>eudicotyledons</taxon>
        <taxon>Gunneridae</taxon>
        <taxon>Pentapetalae</taxon>
        <taxon>asterids</taxon>
        <taxon>campanulids</taxon>
        <taxon>Asterales</taxon>
        <taxon>Asteraceae</taxon>
        <taxon>Cichorioideae</taxon>
        <taxon>Cichorieae</taxon>
        <taxon>Lactucinae</taxon>
        <taxon>Lactuca</taxon>
    </lineage>
</organism>
<dbReference type="PANTHER" id="PTHR35737">
    <property type="entry name" value="CRYPTIC LOCI REGULATOR"/>
    <property type="match status" value="1"/>
</dbReference>
<reference evidence="2" key="1">
    <citation type="submission" date="2023-04" db="EMBL/GenBank/DDBJ databases">
        <authorList>
            <person name="Vijverberg K."/>
            <person name="Xiong W."/>
            <person name="Schranz E."/>
        </authorList>
    </citation>
    <scope>NUCLEOTIDE SEQUENCE</scope>
</reference>